<gene>
    <name evidence="2" type="ORF">H8891_02925</name>
</gene>
<keyword evidence="3" id="KW-1185">Reference proteome</keyword>
<organism evidence="2 3">
    <name type="scientific">Paeniclostridium hominis</name>
    <dbReference type="NCBI Taxonomy" id="2764329"/>
    <lineage>
        <taxon>Bacteria</taxon>
        <taxon>Bacillati</taxon>
        <taxon>Bacillota</taxon>
        <taxon>Clostridia</taxon>
        <taxon>Peptostreptococcales</taxon>
        <taxon>Peptostreptococcaceae</taxon>
        <taxon>Paeniclostridium</taxon>
    </lineage>
</organism>
<reference evidence="2 3" key="1">
    <citation type="submission" date="2020-08" db="EMBL/GenBank/DDBJ databases">
        <authorList>
            <person name="Liu C."/>
            <person name="Sun Q."/>
        </authorList>
    </citation>
    <scope>NUCLEOTIDE SEQUENCE [LARGE SCALE GENOMIC DNA]</scope>
    <source>
        <strain evidence="2 3">NSJ-45</strain>
    </source>
</reference>
<evidence type="ECO:0000313" key="2">
    <source>
        <dbReference type="EMBL" id="MBC6002741.1"/>
    </source>
</evidence>
<keyword evidence="1" id="KW-1133">Transmembrane helix</keyword>
<dbReference type="EMBL" id="JACRWD010000001">
    <property type="protein sequence ID" value="MBC6002741.1"/>
    <property type="molecule type" value="Genomic_DNA"/>
</dbReference>
<accession>A0ABR7K0V3</accession>
<feature type="transmembrane region" description="Helical" evidence="1">
    <location>
        <begin position="92"/>
        <end position="109"/>
    </location>
</feature>
<keyword evidence="1" id="KW-0472">Membrane</keyword>
<dbReference type="Pfam" id="PF04246">
    <property type="entry name" value="RseC_MucC"/>
    <property type="match status" value="1"/>
</dbReference>
<evidence type="ECO:0000256" key="1">
    <source>
        <dbReference type="SAM" id="Phobius"/>
    </source>
</evidence>
<protein>
    <submittedName>
        <fullName evidence="2">SoxR reducing system RseC family protein</fullName>
    </submittedName>
</protein>
<dbReference type="Proteomes" id="UP000611796">
    <property type="component" value="Unassembled WGS sequence"/>
</dbReference>
<sequence>MKKIGFVIDSNENSASIKLNDSKESKFYCNNQKIITANNNIDAKIGQEVCVEFKKIKAIKLIYINIIQPIILAIIGILIGDFVSINLNQRTLIYKLVFGCIFFTIAIIYKDYHKEKSKISGDNNYNIVKIISK</sequence>
<dbReference type="RefSeq" id="WP_187005121.1">
    <property type="nucleotide sequence ID" value="NZ_JACRWD010000001.1"/>
</dbReference>
<comment type="caution">
    <text evidence="2">The sequence shown here is derived from an EMBL/GenBank/DDBJ whole genome shotgun (WGS) entry which is preliminary data.</text>
</comment>
<feature type="transmembrane region" description="Helical" evidence="1">
    <location>
        <begin position="61"/>
        <end position="80"/>
    </location>
</feature>
<proteinExistence type="predicted"/>
<evidence type="ECO:0000313" key="3">
    <source>
        <dbReference type="Proteomes" id="UP000611796"/>
    </source>
</evidence>
<name>A0ABR7K0V3_9FIRM</name>
<keyword evidence="1" id="KW-0812">Transmembrane</keyword>